<keyword evidence="5" id="KW-0436">Ligase</keyword>
<dbReference type="OrthoDB" id="1931232at2759"/>
<dbReference type="InterPro" id="IPR012340">
    <property type="entry name" value="NA-bd_OB-fold"/>
</dbReference>
<dbReference type="GO" id="GO:0005524">
    <property type="term" value="F:ATP binding"/>
    <property type="evidence" value="ECO:0007669"/>
    <property type="project" value="UniProtKB-KW"/>
</dbReference>
<evidence type="ECO:0000256" key="6">
    <source>
        <dbReference type="ARBA" id="ARBA00022741"/>
    </source>
</evidence>
<evidence type="ECO:0000256" key="5">
    <source>
        <dbReference type="ARBA" id="ARBA00022598"/>
    </source>
</evidence>
<dbReference type="WBParaSite" id="Bm12796.1">
    <property type="protein sequence ID" value="Bm12796.1"/>
    <property type="gene ID" value="WBGene00233057"/>
</dbReference>
<accession>A0A4E9FJW9</accession>
<evidence type="ECO:0000313" key="14">
    <source>
        <dbReference type="EMBL" id="VIO97007.1"/>
    </source>
</evidence>
<dbReference type="SUPFAM" id="SSF54001">
    <property type="entry name" value="Cysteine proteinases"/>
    <property type="match status" value="1"/>
</dbReference>
<dbReference type="RefSeq" id="XP_042936747.1">
    <property type="nucleotide sequence ID" value="XM_043080813.1"/>
</dbReference>
<dbReference type="Gene3D" id="3.30.930.10">
    <property type="entry name" value="Bira Bifunctional Protein, Domain 2"/>
    <property type="match status" value="1"/>
</dbReference>
<dbReference type="InterPro" id="IPR004364">
    <property type="entry name" value="Aa-tRNA-synt_II"/>
</dbReference>
<dbReference type="GO" id="GO:0004816">
    <property type="term" value="F:asparagine-tRNA ligase activity"/>
    <property type="evidence" value="ECO:0007669"/>
    <property type="project" value="UniProtKB-EC"/>
</dbReference>
<reference evidence="14" key="2">
    <citation type="submission" date="2019-04" db="EMBL/GenBank/DDBJ databases">
        <authorList>
            <person name="Howe K."/>
            <person name="Paulini M."/>
            <person name="Williams G."/>
        </authorList>
    </citation>
    <scope>NUCLEOTIDE SEQUENCE [LARGE SCALE GENOMIC DNA]</scope>
    <source>
        <strain evidence="14">FR3</strain>
    </source>
</reference>
<accession>A0A8L7SNY3</accession>
<sequence length="724" mass="82165">MTVYICPETGDDGNDGSELKPLRTLYQAMIITKSSKGDFLIRTKKDGKQIWEAASKTALKKSWKHYEQEMLKNEKVAAKMLEKDATEVGVKAALEEAKKVQIELDTSLSYITGVKIRDLVKHRNERVCIKGWIHRMRRQGKSLMFFILRDGTGFLQVLLMDKLCQTYDALTVNTECTVEIYGAIKEVPEGKEAPNGHELIADFWKIIGNAPPGGIDNVLNEEASVDKMLDNRHLVIRGENAAALLRLRAAATRAMREHFYNAGYLEVAPPTLVQTQVEGGSTLFNLDYFGEQSFLTQSSQLYLETCIPTLGDVFCIAQSYRAEKSRTRRHLAEYAHVEAECPFITLDDLMEKIEELVCDTVDRLLADEEAKKLLEHINPKFQPPERPFLRMEYKDAIKWLQEHNVENEFGNTFTYGEDIAEAAERFMTDTINKPILLNRFPSEIKAFYMQRDAQDNTLTESVDLLMPGVGEIVGGSMRIWKFDELSKAFKNVEIDPKPYYWYLDQRLYGTCPHGGYGLGLERFICWLTNTNHIRDGRCGVCFIFSALGALEMYVALRTKKRPVKLSVQDVMDCSGMEKCKGRGGNEPAVFRWVAEHGVKTDKSYPYKENDSVSCPRNTPQRRKYGLADAFYLPPSNEQILKKILALYGPVCVSLHSSLQSFVAYRSEKVNHAVIAVGYGVQNGMEYFIIKNSWGPTWGQKGYGRIRAGVFMCGIGHFSNVPIFK</sequence>
<dbReference type="InterPro" id="IPR004522">
    <property type="entry name" value="Asn-tRNA-ligase"/>
</dbReference>
<keyword evidence="15" id="KW-1185">Reference proteome</keyword>
<keyword evidence="6" id="KW-0547">Nucleotide-binding</keyword>
<dbReference type="PRINTS" id="PR01042">
    <property type="entry name" value="TRNASYNTHASP"/>
</dbReference>
<reference evidence="16" key="3">
    <citation type="submission" date="2022-04" db="UniProtKB">
        <authorList>
            <consortium name="WormBaseParasite"/>
        </authorList>
    </citation>
    <scope>IDENTIFICATION</scope>
</reference>
<dbReference type="SUPFAM" id="SSF50249">
    <property type="entry name" value="Nucleic acid-binding proteins"/>
    <property type="match status" value="1"/>
</dbReference>
<dbReference type="InterPro" id="IPR045864">
    <property type="entry name" value="aa-tRNA-synth_II/BPL/LPL"/>
</dbReference>
<evidence type="ECO:0000256" key="2">
    <source>
        <dbReference type="ARBA" id="ARBA00008226"/>
    </source>
</evidence>
<dbReference type="PROSITE" id="PS50862">
    <property type="entry name" value="AA_TRNA_LIGASE_II"/>
    <property type="match status" value="1"/>
</dbReference>
<comment type="subcellular location">
    <subcellularLocation>
        <location evidence="1">Cytoplasm</location>
    </subcellularLocation>
</comment>
<dbReference type="GO" id="GO:0006508">
    <property type="term" value="P:proteolysis"/>
    <property type="evidence" value="ECO:0007669"/>
    <property type="project" value="InterPro"/>
</dbReference>
<keyword evidence="4" id="KW-0963">Cytoplasm</keyword>
<reference evidence="15" key="1">
    <citation type="journal article" date="2007" name="Science">
        <title>Draft genome of the filarial nematode parasite Brugia malayi.</title>
        <authorList>
            <person name="Ghedin E."/>
            <person name="Wang S."/>
            <person name="Spiro D."/>
            <person name="Caler E."/>
            <person name="Zhao Q."/>
            <person name="Crabtree J."/>
            <person name="Allen J.E."/>
            <person name="Delcher A.L."/>
            <person name="Guiliano D.B."/>
            <person name="Miranda-Saavedra D."/>
            <person name="Angiuoli S.V."/>
            <person name="Creasy T."/>
            <person name="Amedeo P."/>
            <person name="Haas B."/>
            <person name="El-Sayed N.M."/>
            <person name="Wortman J.R."/>
            <person name="Feldblyum T."/>
            <person name="Tallon L."/>
            <person name="Schatz M."/>
            <person name="Shumway M."/>
            <person name="Koo H."/>
            <person name="Salzberg S.L."/>
            <person name="Schobel S."/>
            <person name="Pertea M."/>
            <person name="Pop M."/>
            <person name="White O."/>
            <person name="Barton G.J."/>
            <person name="Carlow C.K."/>
            <person name="Crawford M.J."/>
            <person name="Daub J."/>
            <person name="Dimmic M.W."/>
            <person name="Estes C.F."/>
            <person name="Foster J.M."/>
            <person name="Ganatra M."/>
            <person name="Gregory W.F."/>
            <person name="Johnson N.M."/>
            <person name="Jin J."/>
            <person name="Komuniecki R."/>
            <person name="Korf I."/>
            <person name="Kumar S."/>
            <person name="Laney S."/>
            <person name="Li B.W."/>
            <person name="Li W."/>
            <person name="Lindblom T.H."/>
            <person name="Lustigman S."/>
            <person name="Ma D."/>
            <person name="Maina C.V."/>
            <person name="Martin D.M."/>
            <person name="McCarter J.P."/>
            <person name="McReynolds L."/>
            <person name="Mitreva M."/>
            <person name="Nutman T.B."/>
            <person name="Parkinson J."/>
            <person name="Peregrin-Alvarez J.M."/>
            <person name="Poole C."/>
            <person name="Ren Q."/>
            <person name="Saunders L."/>
            <person name="Sluder A.E."/>
            <person name="Smith K."/>
            <person name="Stanke M."/>
            <person name="Unnasch T.R."/>
            <person name="Ware J."/>
            <person name="Wei A.D."/>
            <person name="Weil G."/>
            <person name="Williams D.J."/>
            <person name="Zhang Y."/>
            <person name="Williams S.A."/>
            <person name="Fraser-Liggett C."/>
            <person name="Slatko B."/>
            <person name="Blaxter M.L."/>
            <person name="Scott A.L."/>
        </authorList>
    </citation>
    <scope>NUCLEOTIDE SEQUENCE</scope>
    <source>
        <strain evidence="15">FR3</strain>
    </source>
</reference>
<dbReference type="PANTHER" id="PTHR22594">
    <property type="entry name" value="ASPARTYL/LYSYL-TRNA SYNTHETASE"/>
    <property type="match status" value="1"/>
</dbReference>
<dbReference type="Gene3D" id="3.30.1910.20">
    <property type="entry name" value="asparaginyl-tRNA synthetase, N-terminal domain"/>
    <property type="match status" value="1"/>
</dbReference>
<dbReference type="InterPro" id="IPR039417">
    <property type="entry name" value="Peptidase_C1A_papain-like"/>
</dbReference>
<dbReference type="SUPFAM" id="SSF55681">
    <property type="entry name" value="Class II aaRS and biotin synthetases"/>
    <property type="match status" value="1"/>
</dbReference>
<evidence type="ECO:0000256" key="3">
    <source>
        <dbReference type="ARBA" id="ARBA00012816"/>
    </source>
</evidence>
<evidence type="ECO:0000256" key="12">
    <source>
        <dbReference type="ARBA" id="ARBA00047844"/>
    </source>
</evidence>
<dbReference type="SMR" id="A0A4E9FJW9"/>
<proteinExistence type="inferred from homology"/>
<dbReference type="CDD" id="cd04323">
    <property type="entry name" value="AsnRS_cyto_like_N"/>
    <property type="match status" value="1"/>
</dbReference>
<evidence type="ECO:0000313" key="15">
    <source>
        <dbReference type="Proteomes" id="UP000006672"/>
    </source>
</evidence>
<dbReference type="KEGG" id="bmy:BM_BM12796"/>
<evidence type="ECO:0000256" key="4">
    <source>
        <dbReference type="ARBA" id="ARBA00022490"/>
    </source>
</evidence>
<dbReference type="PANTHER" id="PTHR22594:SF16">
    <property type="entry name" value="ASPARAGINE--TRNA LIGASE, CYTOPLASMIC"/>
    <property type="match status" value="1"/>
</dbReference>
<evidence type="ECO:0000256" key="8">
    <source>
        <dbReference type="ARBA" id="ARBA00022917"/>
    </source>
</evidence>
<dbReference type="SMART" id="SM00645">
    <property type="entry name" value="Pept_C1"/>
    <property type="match status" value="1"/>
</dbReference>
<comment type="similarity">
    <text evidence="2">Belongs to the class-II aminoacyl-tRNA synthetase family.</text>
</comment>
<comment type="catalytic activity">
    <reaction evidence="12">
        <text>tRNA(Asn) + L-asparagine + ATP = L-asparaginyl-tRNA(Asn) + AMP + diphosphate + H(+)</text>
        <dbReference type="Rhea" id="RHEA:11180"/>
        <dbReference type="Rhea" id="RHEA-COMP:9659"/>
        <dbReference type="Rhea" id="RHEA-COMP:9674"/>
        <dbReference type="ChEBI" id="CHEBI:15378"/>
        <dbReference type="ChEBI" id="CHEBI:30616"/>
        <dbReference type="ChEBI" id="CHEBI:33019"/>
        <dbReference type="ChEBI" id="CHEBI:58048"/>
        <dbReference type="ChEBI" id="CHEBI:78442"/>
        <dbReference type="ChEBI" id="CHEBI:78515"/>
        <dbReference type="ChEBI" id="CHEBI:456215"/>
        <dbReference type="EC" id="6.1.1.22"/>
    </reaction>
</comment>
<dbReference type="InterPro" id="IPR038765">
    <property type="entry name" value="Papain-like_cys_pep_sf"/>
</dbReference>
<dbReference type="InterPro" id="IPR002312">
    <property type="entry name" value="Asp/Asn-tRNA-synth_IIb"/>
</dbReference>
<feature type="domain" description="Aminoacyl-transfer RNA synthetases class-II family profile" evidence="13">
    <location>
        <begin position="246"/>
        <end position="562"/>
    </location>
</feature>
<dbReference type="FunFam" id="3.30.930.10:FF:000040">
    <property type="entry name" value="Asparagine--tRNA ligase, cytoplasmic"/>
    <property type="match status" value="1"/>
</dbReference>
<dbReference type="Pfam" id="PF00152">
    <property type="entry name" value="tRNA-synt_2"/>
    <property type="match status" value="1"/>
</dbReference>
<dbReference type="Pfam" id="PF01336">
    <property type="entry name" value="tRNA_anti-codon"/>
    <property type="match status" value="1"/>
</dbReference>
<dbReference type="Pfam" id="PF20917">
    <property type="entry name" value="AsnRS_N"/>
    <property type="match status" value="1"/>
</dbReference>
<dbReference type="Proteomes" id="UP000006672">
    <property type="component" value="Unassembled WGS sequence"/>
</dbReference>
<evidence type="ECO:0000256" key="7">
    <source>
        <dbReference type="ARBA" id="ARBA00022840"/>
    </source>
</evidence>
<dbReference type="Gene3D" id="3.90.70.10">
    <property type="entry name" value="Cysteine proteinases"/>
    <property type="match status" value="1"/>
</dbReference>
<dbReference type="InterPro" id="IPR048952">
    <property type="entry name" value="AsnRS_N"/>
</dbReference>
<dbReference type="GO" id="GO:0005737">
    <property type="term" value="C:cytoplasm"/>
    <property type="evidence" value="ECO:0007669"/>
    <property type="project" value="UniProtKB-SubCell"/>
</dbReference>
<evidence type="ECO:0000256" key="9">
    <source>
        <dbReference type="ARBA" id="ARBA00023146"/>
    </source>
</evidence>
<evidence type="ECO:0000256" key="10">
    <source>
        <dbReference type="ARBA" id="ARBA00029886"/>
    </source>
</evidence>
<dbReference type="GO" id="GO:0003676">
    <property type="term" value="F:nucleic acid binding"/>
    <property type="evidence" value="ECO:0007669"/>
    <property type="project" value="InterPro"/>
</dbReference>
<keyword evidence="9" id="KW-0030">Aminoacyl-tRNA synthetase</keyword>
<dbReference type="EMBL" id="CAAKNF010000194">
    <property type="protein sequence ID" value="VIO97007.1"/>
    <property type="molecule type" value="Genomic_DNA"/>
</dbReference>
<keyword evidence="7" id="KW-0067">ATP-binding</keyword>
<dbReference type="InterPro" id="IPR004365">
    <property type="entry name" value="NA-bd_OB_tRNA"/>
</dbReference>
<evidence type="ECO:0000256" key="1">
    <source>
        <dbReference type="ARBA" id="ARBA00004496"/>
    </source>
</evidence>
<dbReference type="Gene3D" id="2.40.50.140">
    <property type="entry name" value="Nucleic acid-binding proteins"/>
    <property type="match status" value="1"/>
</dbReference>
<dbReference type="CTD" id="66057713"/>
<dbReference type="CDD" id="cd02248">
    <property type="entry name" value="Peptidase_C1A"/>
    <property type="match status" value="1"/>
</dbReference>
<dbReference type="NCBIfam" id="TIGR00457">
    <property type="entry name" value="asnS"/>
    <property type="match status" value="1"/>
</dbReference>
<protein>
    <recommendedName>
        <fullName evidence="11">Asparagine--tRNA ligase, cytoplasmic</fullName>
        <ecNumber evidence="3">6.1.1.22</ecNumber>
    </recommendedName>
    <alternativeName>
        <fullName evidence="10">Asparaginyl-tRNA synthetase</fullName>
    </alternativeName>
</protein>
<dbReference type="AlphaFoldDB" id="A0A4E9FJW9"/>
<keyword evidence="8" id="KW-0648">Protein biosynthesis</keyword>
<dbReference type="EC" id="6.1.1.22" evidence="3"/>
<dbReference type="InterPro" id="IPR000668">
    <property type="entry name" value="Peptidase_C1A_C"/>
</dbReference>
<organism evidence="14">
    <name type="scientific">Brugia malayi</name>
    <name type="common">Filarial nematode worm</name>
    <dbReference type="NCBI Taxonomy" id="6279"/>
    <lineage>
        <taxon>Eukaryota</taxon>
        <taxon>Metazoa</taxon>
        <taxon>Ecdysozoa</taxon>
        <taxon>Nematoda</taxon>
        <taxon>Chromadorea</taxon>
        <taxon>Rhabditida</taxon>
        <taxon>Spirurina</taxon>
        <taxon>Spiruromorpha</taxon>
        <taxon>Filarioidea</taxon>
        <taxon>Onchocercidae</taxon>
        <taxon>Brugia</taxon>
    </lineage>
</organism>
<name>A0A4E9FJW9_BRUMA</name>
<evidence type="ECO:0000313" key="16">
    <source>
        <dbReference type="WBParaSite" id="Bm12796.1"/>
    </source>
</evidence>
<dbReference type="InterPro" id="IPR006195">
    <property type="entry name" value="aa-tRNA-synth_II"/>
</dbReference>
<gene>
    <name evidence="14" type="primary">Bma-nars-1.6</name>
    <name evidence="14" type="ORF">BM_BM12796</name>
</gene>
<dbReference type="GO" id="GO:0008234">
    <property type="term" value="F:cysteine-type peptidase activity"/>
    <property type="evidence" value="ECO:0007669"/>
    <property type="project" value="InterPro"/>
</dbReference>
<evidence type="ECO:0000259" key="13">
    <source>
        <dbReference type="PROSITE" id="PS50862"/>
    </source>
</evidence>
<dbReference type="GeneID" id="66057713"/>
<dbReference type="CDD" id="cd00776">
    <property type="entry name" value="AsxRS_core"/>
    <property type="match status" value="1"/>
</dbReference>
<dbReference type="GO" id="GO:0006421">
    <property type="term" value="P:asparaginyl-tRNA aminoacylation"/>
    <property type="evidence" value="ECO:0007669"/>
    <property type="project" value="InterPro"/>
</dbReference>
<evidence type="ECO:0000256" key="11">
    <source>
        <dbReference type="ARBA" id="ARBA00039867"/>
    </source>
</evidence>